<feature type="non-terminal residue" evidence="8">
    <location>
        <position position="105"/>
    </location>
</feature>
<dbReference type="PIRSF" id="PIRSF000077">
    <property type="entry name" value="Thioredoxin"/>
    <property type="match status" value="1"/>
</dbReference>
<dbReference type="InterPro" id="IPR013766">
    <property type="entry name" value="Thioredoxin_domain"/>
</dbReference>
<dbReference type="Proteomes" id="UP000054359">
    <property type="component" value="Unassembled WGS sequence"/>
</dbReference>
<dbReference type="OrthoDB" id="2121326at2759"/>
<dbReference type="STRING" id="407821.A0A087UA64"/>
<evidence type="ECO:0000256" key="5">
    <source>
        <dbReference type="PIRSR" id="PIRSR000077-1"/>
    </source>
</evidence>
<evidence type="ECO:0000313" key="9">
    <source>
        <dbReference type="Proteomes" id="UP000054359"/>
    </source>
</evidence>
<dbReference type="Gene3D" id="3.40.30.10">
    <property type="entry name" value="Glutaredoxin"/>
    <property type="match status" value="1"/>
</dbReference>
<reference evidence="8 9" key="1">
    <citation type="submission" date="2013-11" db="EMBL/GenBank/DDBJ databases">
        <title>Genome sequencing of Stegodyphus mimosarum.</title>
        <authorList>
            <person name="Bechsgaard J."/>
        </authorList>
    </citation>
    <scope>NUCLEOTIDE SEQUENCE [LARGE SCALE GENOMIC DNA]</scope>
</reference>
<proteinExistence type="predicted"/>
<dbReference type="Pfam" id="PF00085">
    <property type="entry name" value="Thioredoxin"/>
    <property type="match status" value="1"/>
</dbReference>
<evidence type="ECO:0000256" key="6">
    <source>
        <dbReference type="PIRSR" id="PIRSR000077-4"/>
    </source>
</evidence>
<feature type="site" description="Deprotonates C-terminal active site Cys" evidence="5">
    <location>
        <position position="26"/>
    </location>
</feature>
<dbReference type="InterPro" id="IPR005746">
    <property type="entry name" value="Thioredoxin"/>
</dbReference>
<dbReference type="GO" id="GO:0015035">
    <property type="term" value="F:protein-disulfide reductase activity"/>
    <property type="evidence" value="ECO:0007669"/>
    <property type="project" value="InterPro"/>
</dbReference>
<evidence type="ECO:0000256" key="1">
    <source>
        <dbReference type="ARBA" id="ARBA00022448"/>
    </source>
</evidence>
<evidence type="ECO:0000256" key="4">
    <source>
        <dbReference type="ARBA" id="ARBA00023284"/>
    </source>
</evidence>
<dbReference type="AlphaFoldDB" id="A0A087UA64"/>
<keyword evidence="3 6" id="KW-1015">Disulfide bond</keyword>
<evidence type="ECO:0000256" key="3">
    <source>
        <dbReference type="ARBA" id="ARBA00023157"/>
    </source>
</evidence>
<feature type="active site" description="Nucleophile" evidence="5">
    <location>
        <position position="32"/>
    </location>
</feature>
<organism evidence="8 9">
    <name type="scientific">Stegodyphus mimosarum</name>
    <name type="common">African social velvet spider</name>
    <dbReference type="NCBI Taxonomy" id="407821"/>
    <lineage>
        <taxon>Eukaryota</taxon>
        <taxon>Metazoa</taxon>
        <taxon>Ecdysozoa</taxon>
        <taxon>Arthropoda</taxon>
        <taxon>Chelicerata</taxon>
        <taxon>Arachnida</taxon>
        <taxon>Araneae</taxon>
        <taxon>Araneomorphae</taxon>
        <taxon>Entelegynae</taxon>
        <taxon>Eresoidea</taxon>
        <taxon>Eresidae</taxon>
        <taxon>Stegodyphus</taxon>
    </lineage>
</organism>
<dbReference type="PROSITE" id="PS51352">
    <property type="entry name" value="THIOREDOXIN_2"/>
    <property type="match status" value="1"/>
</dbReference>
<dbReference type="OMA" id="HIHYVTD"/>
<dbReference type="PRINTS" id="PR00421">
    <property type="entry name" value="THIOREDOXIN"/>
</dbReference>
<sequence>MVHSVSDTEDFEAQLDAAGEKLVVVDFYATWCGPCKLIAPFFQELSEEFQDVVFLKVDVDEVEDIASKYNVSSIPKFVFLKNKTEIDDLCGANQEKLKELVLKHK</sequence>
<dbReference type="PROSITE" id="PS00194">
    <property type="entry name" value="THIOREDOXIN_1"/>
    <property type="match status" value="1"/>
</dbReference>
<feature type="active site" description="Nucleophile" evidence="5">
    <location>
        <position position="35"/>
    </location>
</feature>
<feature type="disulfide bond" description="Redox-active" evidence="6">
    <location>
        <begin position="32"/>
        <end position="35"/>
    </location>
</feature>
<protein>
    <submittedName>
        <fullName evidence="8">Thioredoxin</fullName>
    </submittedName>
</protein>
<dbReference type="CDD" id="cd02947">
    <property type="entry name" value="TRX_family"/>
    <property type="match status" value="1"/>
</dbReference>
<dbReference type="EMBL" id="KK118949">
    <property type="protein sequence ID" value="KFM74253.1"/>
    <property type="molecule type" value="Genomic_DNA"/>
</dbReference>
<dbReference type="FunFam" id="3.40.30.10:FF:000104">
    <property type="entry name" value="Thioredoxin"/>
    <property type="match status" value="1"/>
</dbReference>
<dbReference type="InterPro" id="IPR017937">
    <property type="entry name" value="Thioredoxin_CS"/>
</dbReference>
<feature type="domain" description="Thioredoxin" evidence="7">
    <location>
        <begin position="1"/>
        <end position="105"/>
    </location>
</feature>
<keyword evidence="4 6" id="KW-0676">Redox-active center</keyword>
<feature type="site" description="Contributes to redox potential value" evidence="5">
    <location>
        <position position="33"/>
    </location>
</feature>
<dbReference type="PANTHER" id="PTHR46115">
    <property type="entry name" value="THIOREDOXIN-LIKE PROTEIN 1"/>
    <property type="match status" value="1"/>
</dbReference>
<keyword evidence="1" id="KW-0813">Transport</keyword>
<name>A0A087UA64_STEMI</name>
<gene>
    <name evidence="8" type="ORF">X975_10212</name>
</gene>
<dbReference type="InterPro" id="IPR036249">
    <property type="entry name" value="Thioredoxin-like_sf"/>
</dbReference>
<evidence type="ECO:0000259" key="7">
    <source>
        <dbReference type="PROSITE" id="PS51352"/>
    </source>
</evidence>
<dbReference type="SUPFAM" id="SSF52833">
    <property type="entry name" value="Thioredoxin-like"/>
    <property type="match status" value="1"/>
</dbReference>
<evidence type="ECO:0000313" key="8">
    <source>
        <dbReference type="EMBL" id="KFM74253.1"/>
    </source>
</evidence>
<accession>A0A087UA64</accession>
<evidence type="ECO:0000256" key="2">
    <source>
        <dbReference type="ARBA" id="ARBA00022982"/>
    </source>
</evidence>
<feature type="site" description="Contributes to redox potential value" evidence="5">
    <location>
        <position position="34"/>
    </location>
</feature>
<keyword evidence="2" id="KW-0249">Electron transport</keyword>
<keyword evidence="9" id="KW-1185">Reference proteome</keyword>
<dbReference type="NCBIfam" id="TIGR01068">
    <property type="entry name" value="thioredoxin"/>
    <property type="match status" value="1"/>
</dbReference>